<organism evidence="1 2">
    <name type="scientific">Dactylosporangium matsuzakiense</name>
    <dbReference type="NCBI Taxonomy" id="53360"/>
    <lineage>
        <taxon>Bacteria</taxon>
        <taxon>Bacillati</taxon>
        <taxon>Actinomycetota</taxon>
        <taxon>Actinomycetes</taxon>
        <taxon>Micromonosporales</taxon>
        <taxon>Micromonosporaceae</taxon>
        <taxon>Dactylosporangium</taxon>
    </lineage>
</organism>
<dbReference type="Proteomes" id="UP001143480">
    <property type="component" value="Unassembled WGS sequence"/>
</dbReference>
<dbReference type="AlphaFoldDB" id="A0A9W6KYH4"/>
<dbReference type="EMBL" id="BSFP01000188">
    <property type="protein sequence ID" value="GLL08750.1"/>
    <property type="molecule type" value="Genomic_DNA"/>
</dbReference>
<gene>
    <name evidence="1" type="ORF">GCM10017581_105210</name>
</gene>
<name>A0A9W6KYH4_9ACTN</name>
<accession>A0A9W6KYH4</accession>
<proteinExistence type="predicted"/>
<protein>
    <submittedName>
        <fullName evidence="1">Uncharacterized protein</fullName>
    </submittedName>
</protein>
<reference evidence="1" key="1">
    <citation type="journal article" date="2014" name="Int. J. Syst. Evol. Microbiol.">
        <title>Complete genome sequence of Corynebacterium casei LMG S-19264T (=DSM 44701T), isolated from a smear-ripened cheese.</title>
        <authorList>
            <consortium name="US DOE Joint Genome Institute (JGI-PGF)"/>
            <person name="Walter F."/>
            <person name="Albersmeier A."/>
            <person name="Kalinowski J."/>
            <person name="Ruckert C."/>
        </authorList>
    </citation>
    <scope>NUCLEOTIDE SEQUENCE</scope>
    <source>
        <strain evidence="1">VKM Ac-1321</strain>
    </source>
</reference>
<dbReference type="RefSeq" id="WP_261964523.1">
    <property type="nucleotide sequence ID" value="NZ_BAAAXA010000001.1"/>
</dbReference>
<evidence type="ECO:0000313" key="1">
    <source>
        <dbReference type="EMBL" id="GLL08750.1"/>
    </source>
</evidence>
<reference evidence="1" key="2">
    <citation type="submission" date="2023-01" db="EMBL/GenBank/DDBJ databases">
        <authorList>
            <person name="Sun Q."/>
            <person name="Evtushenko L."/>
        </authorList>
    </citation>
    <scope>NUCLEOTIDE SEQUENCE</scope>
    <source>
        <strain evidence="1">VKM Ac-1321</strain>
    </source>
</reference>
<keyword evidence="2" id="KW-1185">Reference proteome</keyword>
<sequence length="136" mass="15163">MRPEELRGNRLAAQLLTWLAEHGRLTARRQLRSLFKTPGYAQVETAGALWLQEGPAAADELLAVLPQYLFDDLHGSQALLVFTAMGSHARPVLDRLDHFITLTRRAGFNIGDDDAEMRADERLLAATITARERITA</sequence>
<comment type="caution">
    <text evidence="1">The sequence shown here is derived from an EMBL/GenBank/DDBJ whole genome shotgun (WGS) entry which is preliminary data.</text>
</comment>
<evidence type="ECO:0000313" key="2">
    <source>
        <dbReference type="Proteomes" id="UP001143480"/>
    </source>
</evidence>